<comment type="similarity">
    <text evidence="1">Belongs to the HAD-like hydrolase superfamily. CbbY/CbbZ/Gph/YieH family.</text>
</comment>
<dbReference type="SUPFAM" id="SSF56784">
    <property type="entry name" value="HAD-like"/>
    <property type="match status" value="1"/>
</dbReference>
<reference evidence="6" key="1">
    <citation type="journal article" date="2019" name="Int. J. Syst. Evol. Microbiol.">
        <title>The Global Catalogue of Microorganisms (GCM) 10K type strain sequencing project: providing services to taxonomists for standard genome sequencing and annotation.</title>
        <authorList>
            <consortium name="The Broad Institute Genomics Platform"/>
            <consortium name="The Broad Institute Genome Sequencing Center for Infectious Disease"/>
            <person name="Wu L."/>
            <person name="Ma J."/>
        </authorList>
    </citation>
    <scope>NUCLEOTIDE SEQUENCE [LARGE SCALE GENOMIC DNA]</scope>
    <source>
        <strain evidence="6">CCM 8912</strain>
    </source>
</reference>
<evidence type="ECO:0000256" key="4">
    <source>
        <dbReference type="ARBA" id="ARBA00023277"/>
    </source>
</evidence>
<dbReference type="InterPro" id="IPR051600">
    <property type="entry name" value="Beta-PGM-like"/>
</dbReference>
<evidence type="ECO:0000256" key="3">
    <source>
        <dbReference type="ARBA" id="ARBA00022842"/>
    </source>
</evidence>
<evidence type="ECO:0000313" key="6">
    <source>
        <dbReference type="Proteomes" id="UP001597212"/>
    </source>
</evidence>
<comment type="caution">
    <text evidence="5">The sequence shown here is derived from an EMBL/GenBank/DDBJ whole genome shotgun (WGS) entry which is preliminary data.</text>
</comment>
<sequence length="118" mass="12500">MAELKTNGFLLALASASKNVPVVLDRLELSQYFPNRICPDMFIQERPNPEIYLKASASIGSAPADCIGISYAASGIEAINAAGALSVGIGDRRILKEAALVVPSTRELTLANLRAQLS</sequence>
<dbReference type="RefSeq" id="WP_318530649.1">
    <property type="nucleotide sequence ID" value="NZ_JBHTOK010000018.1"/>
</dbReference>
<dbReference type="InterPro" id="IPR036412">
    <property type="entry name" value="HAD-like_sf"/>
</dbReference>
<organism evidence="5 6">
    <name type="scientific">Lacticaseibacillus hegangensis</name>
    <dbReference type="NCBI Taxonomy" id="2486010"/>
    <lineage>
        <taxon>Bacteria</taxon>
        <taxon>Bacillati</taxon>
        <taxon>Bacillota</taxon>
        <taxon>Bacilli</taxon>
        <taxon>Lactobacillales</taxon>
        <taxon>Lactobacillaceae</taxon>
        <taxon>Lacticaseibacillus</taxon>
    </lineage>
</organism>
<evidence type="ECO:0000256" key="2">
    <source>
        <dbReference type="ARBA" id="ARBA00022723"/>
    </source>
</evidence>
<dbReference type="Proteomes" id="UP001597212">
    <property type="component" value="Unassembled WGS sequence"/>
</dbReference>
<name>A0ABW4CXH9_9LACO</name>
<evidence type="ECO:0000313" key="5">
    <source>
        <dbReference type="EMBL" id="MFD1440582.1"/>
    </source>
</evidence>
<dbReference type="Gene3D" id="3.40.50.1000">
    <property type="entry name" value="HAD superfamily/HAD-like"/>
    <property type="match status" value="1"/>
</dbReference>
<accession>A0ABW4CXH9</accession>
<keyword evidence="6" id="KW-1185">Reference proteome</keyword>
<dbReference type="PANTHER" id="PTHR46193:SF18">
    <property type="entry name" value="HEXITOL PHOSPHATASE B"/>
    <property type="match status" value="1"/>
</dbReference>
<dbReference type="InterPro" id="IPR023214">
    <property type="entry name" value="HAD_sf"/>
</dbReference>
<proteinExistence type="inferred from homology"/>
<keyword evidence="2" id="KW-0479">Metal-binding</keyword>
<dbReference type="PANTHER" id="PTHR46193">
    <property type="entry name" value="6-PHOSPHOGLUCONATE PHOSPHATASE"/>
    <property type="match status" value="1"/>
</dbReference>
<evidence type="ECO:0000256" key="1">
    <source>
        <dbReference type="ARBA" id="ARBA00006171"/>
    </source>
</evidence>
<keyword evidence="3" id="KW-0460">Magnesium</keyword>
<keyword evidence="4" id="KW-0119">Carbohydrate metabolism</keyword>
<gene>
    <name evidence="5" type="ORF">ACFQ5K_04145</name>
</gene>
<protein>
    <submittedName>
        <fullName evidence="5">HAD hydrolase-like protein</fullName>
    </submittedName>
</protein>
<dbReference type="EMBL" id="JBHTOK010000018">
    <property type="protein sequence ID" value="MFD1440582.1"/>
    <property type="molecule type" value="Genomic_DNA"/>
</dbReference>